<proteinExistence type="predicted"/>
<dbReference type="GO" id="GO:0016020">
    <property type="term" value="C:membrane"/>
    <property type="evidence" value="ECO:0007669"/>
    <property type="project" value="TreeGrafter"/>
</dbReference>
<name>A0A917REI0_9NOCA</name>
<protein>
    <recommendedName>
        <fullName evidence="2">AB hydrolase-1 domain-containing protein</fullName>
    </recommendedName>
</protein>
<dbReference type="SUPFAM" id="SSF53474">
    <property type="entry name" value="alpha/beta-Hydrolases"/>
    <property type="match status" value="1"/>
</dbReference>
<evidence type="ECO:0000313" key="4">
    <source>
        <dbReference type="Proteomes" id="UP000638263"/>
    </source>
</evidence>
<evidence type="ECO:0000256" key="1">
    <source>
        <dbReference type="SAM" id="MobiDB-lite"/>
    </source>
</evidence>
<dbReference type="PANTHER" id="PTHR43798">
    <property type="entry name" value="MONOACYLGLYCEROL LIPASE"/>
    <property type="match status" value="1"/>
</dbReference>
<feature type="region of interest" description="Disordered" evidence="1">
    <location>
        <begin position="1"/>
        <end position="23"/>
    </location>
</feature>
<sequence length="277" mass="30250">MRGYADTDWGQVHYRRSGPPPPDTNAVVLLHESPRSSLVYEPIMDELGKRVPVFAFDTPGFGLSDSAPAGATMADYGRILIQAMDALGIDGFVPVGMKTGGFLATEIARLLLDTGRVQRAVLYALEEPDAEVCEYWAANWAPDLEVTADGAIFRQLWQKNVGIYGSDSPRELSLCVAEVVGNIERYNSIYPAVFRHMPQSWLDTHALVDAGIELTFLEPPSGRMTPDVPVVFTRIPGTRVIEMPVSGQFPARAPQQFIDAVLSAVLPDAHIVRAARG</sequence>
<reference evidence="3" key="1">
    <citation type="journal article" date="2014" name="Int. J. Syst. Evol. Microbiol.">
        <title>Complete genome sequence of Corynebacterium casei LMG S-19264T (=DSM 44701T), isolated from a smear-ripened cheese.</title>
        <authorList>
            <consortium name="US DOE Joint Genome Institute (JGI-PGF)"/>
            <person name="Walter F."/>
            <person name="Albersmeier A."/>
            <person name="Kalinowski J."/>
            <person name="Ruckert C."/>
        </authorList>
    </citation>
    <scope>NUCLEOTIDE SEQUENCE</scope>
    <source>
        <strain evidence="3">CGMCC 4.3508</strain>
    </source>
</reference>
<keyword evidence="4" id="KW-1185">Reference proteome</keyword>
<dbReference type="EMBL" id="BMMH01000002">
    <property type="protein sequence ID" value="GGL02312.1"/>
    <property type="molecule type" value="Genomic_DNA"/>
</dbReference>
<dbReference type="InterPro" id="IPR050266">
    <property type="entry name" value="AB_hydrolase_sf"/>
</dbReference>
<gene>
    <name evidence="3" type="ORF">GCM10011588_16340</name>
</gene>
<organism evidence="3 4">
    <name type="scientific">Nocardia jinanensis</name>
    <dbReference type="NCBI Taxonomy" id="382504"/>
    <lineage>
        <taxon>Bacteria</taxon>
        <taxon>Bacillati</taxon>
        <taxon>Actinomycetota</taxon>
        <taxon>Actinomycetes</taxon>
        <taxon>Mycobacteriales</taxon>
        <taxon>Nocardiaceae</taxon>
        <taxon>Nocardia</taxon>
    </lineage>
</organism>
<dbReference type="InterPro" id="IPR000073">
    <property type="entry name" value="AB_hydrolase_1"/>
</dbReference>
<evidence type="ECO:0000259" key="2">
    <source>
        <dbReference type="Pfam" id="PF00561"/>
    </source>
</evidence>
<dbReference type="Proteomes" id="UP000638263">
    <property type="component" value="Unassembled WGS sequence"/>
</dbReference>
<comment type="caution">
    <text evidence="3">The sequence shown here is derived from an EMBL/GenBank/DDBJ whole genome shotgun (WGS) entry which is preliminary data.</text>
</comment>
<dbReference type="InterPro" id="IPR029058">
    <property type="entry name" value="AB_hydrolase_fold"/>
</dbReference>
<evidence type="ECO:0000313" key="3">
    <source>
        <dbReference type="EMBL" id="GGL02312.1"/>
    </source>
</evidence>
<feature type="domain" description="AB hydrolase-1" evidence="2">
    <location>
        <begin position="26"/>
        <end position="125"/>
    </location>
</feature>
<dbReference type="Gene3D" id="3.40.50.1820">
    <property type="entry name" value="alpha/beta hydrolase"/>
    <property type="match status" value="1"/>
</dbReference>
<reference evidence="3" key="2">
    <citation type="submission" date="2020-09" db="EMBL/GenBank/DDBJ databases">
        <authorList>
            <person name="Sun Q."/>
            <person name="Zhou Y."/>
        </authorList>
    </citation>
    <scope>NUCLEOTIDE SEQUENCE</scope>
    <source>
        <strain evidence="3">CGMCC 4.3508</strain>
    </source>
</reference>
<dbReference type="PANTHER" id="PTHR43798:SF33">
    <property type="entry name" value="HYDROLASE, PUTATIVE (AFU_ORTHOLOGUE AFUA_2G14860)-RELATED"/>
    <property type="match status" value="1"/>
</dbReference>
<dbReference type="AlphaFoldDB" id="A0A917REI0"/>
<dbReference type="GO" id="GO:0003824">
    <property type="term" value="F:catalytic activity"/>
    <property type="evidence" value="ECO:0007669"/>
    <property type="project" value="UniProtKB-ARBA"/>
</dbReference>
<dbReference type="Pfam" id="PF00561">
    <property type="entry name" value="Abhydrolase_1"/>
    <property type="match status" value="1"/>
</dbReference>
<accession>A0A917REI0</accession>